<dbReference type="AlphaFoldDB" id="A0AAX6MU18"/>
<evidence type="ECO:0000313" key="3">
    <source>
        <dbReference type="EMBL" id="KAK6955672.1"/>
    </source>
</evidence>
<proteinExistence type="predicted"/>
<feature type="signal peptide" evidence="2">
    <location>
        <begin position="1"/>
        <end position="21"/>
    </location>
</feature>
<evidence type="ECO:0000256" key="1">
    <source>
        <dbReference type="SAM" id="MobiDB-lite"/>
    </source>
</evidence>
<keyword evidence="2" id="KW-0732">Signal</keyword>
<feature type="compositionally biased region" description="Polar residues" evidence="1">
    <location>
        <begin position="60"/>
        <end position="88"/>
    </location>
</feature>
<feature type="region of interest" description="Disordered" evidence="1">
    <location>
        <begin position="37"/>
        <end position="96"/>
    </location>
</feature>
<evidence type="ECO:0000313" key="4">
    <source>
        <dbReference type="Proteomes" id="UP001369815"/>
    </source>
</evidence>
<sequence length="149" mass="16343">MHAGSLAQVTIYFLFIRYATSSMPTEQEKRRAALASKGLIPMFPPPPPSSSRGNGVRASPSKTASKSMPTTRESSAGRTGSPAGQPQYGQPLEAASILSHPRLQQVTGLHPRKLAWWKGVHPPRDELERLQWVMSLPDAYPVKRPKGNF</sequence>
<accession>A0AAX6MU18</accession>
<gene>
    <name evidence="3" type="ORF">Daesc_003315</name>
</gene>
<comment type="caution">
    <text evidence="3">The sequence shown here is derived from an EMBL/GenBank/DDBJ whole genome shotgun (WGS) entry which is preliminary data.</text>
</comment>
<organism evidence="3 4">
    <name type="scientific">Daldinia eschscholtzii</name>
    <dbReference type="NCBI Taxonomy" id="292717"/>
    <lineage>
        <taxon>Eukaryota</taxon>
        <taxon>Fungi</taxon>
        <taxon>Dikarya</taxon>
        <taxon>Ascomycota</taxon>
        <taxon>Pezizomycotina</taxon>
        <taxon>Sordariomycetes</taxon>
        <taxon>Xylariomycetidae</taxon>
        <taxon>Xylariales</taxon>
        <taxon>Hypoxylaceae</taxon>
        <taxon>Daldinia</taxon>
    </lineage>
</organism>
<reference evidence="3 4" key="1">
    <citation type="journal article" date="2024" name="Front Chem Biol">
        <title>Unveiling the potential of Daldinia eschscholtzii MFLUCC 19-0629 through bioactivity and bioinformatics studies for enhanced sustainable agriculture production.</title>
        <authorList>
            <person name="Brooks S."/>
            <person name="Weaver J.A."/>
            <person name="Klomchit A."/>
            <person name="Alharthi S.A."/>
            <person name="Onlamun T."/>
            <person name="Nurani R."/>
            <person name="Vong T.K."/>
            <person name="Alberti F."/>
            <person name="Greco C."/>
        </authorList>
    </citation>
    <scope>NUCLEOTIDE SEQUENCE [LARGE SCALE GENOMIC DNA]</scope>
    <source>
        <strain evidence="3">MFLUCC 19-0629</strain>
    </source>
</reference>
<name>A0AAX6MU18_9PEZI</name>
<keyword evidence="4" id="KW-1185">Reference proteome</keyword>
<protein>
    <submittedName>
        <fullName evidence="3">Uncharacterized protein</fullName>
    </submittedName>
</protein>
<evidence type="ECO:0000256" key="2">
    <source>
        <dbReference type="SAM" id="SignalP"/>
    </source>
</evidence>
<dbReference type="Proteomes" id="UP001369815">
    <property type="component" value="Unassembled WGS sequence"/>
</dbReference>
<dbReference type="EMBL" id="JBANMG010000003">
    <property type="protein sequence ID" value="KAK6955672.1"/>
    <property type="molecule type" value="Genomic_DNA"/>
</dbReference>
<feature type="chain" id="PRO_5043758121" evidence="2">
    <location>
        <begin position="22"/>
        <end position="149"/>
    </location>
</feature>